<evidence type="ECO:0000256" key="1">
    <source>
        <dbReference type="SAM" id="Coils"/>
    </source>
</evidence>
<sequence length="328" mass="37528">MNNLLNNLKNMNTFASISSNKGNSNIGSKSSKKTRNILIITFSIIIVIVVAIMIHIYIKNYSGNKIQSYNEETLLDNIYNCDNNPKIIEPSKIPSSSIGNEYSLNFWIYVKDMDHFYKNPNNLGNVMMRGLDNGNFGEQYYYEGNPGIFMDTGKNNLVFCFKPEIEKSDTPVTSDLQDLRDELANTKVAQLQSKNNEKNDYESKIVQLEKNIDELRMQKAKEYTQEGLNQVSIENIPLQRWTCINVSVFNQTVDIYVDGRIAKSTLLPRPPAILDAVPLIIAPHGGFDGFLSRIKFSNRTLNPEQIYKRYREGPRITKSLLDSFNDFF</sequence>
<protein>
    <submittedName>
        <fullName evidence="3">Uncharacterized protein</fullName>
    </submittedName>
</protein>
<reference evidence="3" key="1">
    <citation type="submission" date="2018-11" db="EMBL/GenBank/DDBJ databases">
        <title>A distinct lineage of giant viruses engineers rhodopsin photosystems in predatory marine eukaryotes.</title>
        <authorList>
            <person name="Needham D.M."/>
            <person name="Yoshizawa S."/>
            <person name="Hosaka T."/>
            <person name="Poirier C."/>
            <person name="Choi C.-J."/>
            <person name="Hehenberger E."/>
            <person name="Irwin N.A.T."/>
            <person name="Wilken S."/>
            <person name="Yung C.-M."/>
            <person name="Bachy C."/>
            <person name="Kurihara R."/>
            <person name="Nakajima Y."/>
            <person name="Kojima K."/>
            <person name="Kimura-Someya T."/>
            <person name="Leonard G."/>
            <person name="Malmstrom R.R."/>
            <person name="Mende D."/>
            <person name="Olson D.K."/>
            <person name="Sudo Y."/>
            <person name="Sudek S."/>
            <person name="Richards T.A."/>
            <person name="DeLong E.F."/>
            <person name="Keeling P.J."/>
            <person name="Santoro A.E."/>
            <person name="Shirouzu M."/>
            <person name="Iwasaki W."/>
            <person name="Worden A.Z."/>
        </authorList>
    </citation>
    <scope>NUCLEOTIDE SEQUENCE</scope>
</reference>
<proteinExistence type="predicted"/>
<feature type="transmembrane region" description="Helical" evidence="2">
    <location>
        <begin position="37"/>
        <end position="58"/>
    </location>
</feature>
<organism evidence="3">
    <name type="scientific">Mimiviridae sp. ChoanoV1</name>
    <dbReference type="NCBI Taxonomy" id="2596887"/>
    <lineage>
        <taxon>Viruses</taxon>
        <taxon>Varidnaviria</taxon>
        <taxon>Bamfordvirae</taxon>
        <taxon>Nucleocytoviricota</taxon>
        <taxon>Megaviricetes</taxon>
        <taxon>Imitervirales</taxon>
        <taxon>Schizomimiviridae</taxon>
    </lineage>
</organism>
<keyword evidence="2" id="KW-1133">Transmembrane helix</keyword>
<gene>
    <name evidence="3" type="ORF">1_72</name>
</gene>
<evidence type="ECO:0000313" key="3">
    <source>
        <dbReference type="EMBL" id="QDY51687.1"/>
    </source>
</evidence>
<accession>A0A5B8IFG2</accession>
<evidence type="ECO:0000256" key="2">
    <source>
        <dbReference type="SAM" id="Phobius"/>
    </source>
</evidence>
<keyword evidence="1" id="KW-0175">Coiled coil</keyword>
<feature type="coiled-coil region" evidence="1">
    <location>
        <begin position="191"/>
        <end position="225"/>
    </location>
</feature>
<dbReference type="SUPFAM" id="SSF49899">
    <property type="entry name" value="Concanavalin A-like lectins/glucanases"/>
    <property type="match status" value="1"/>
</dbReference>
<dbReference type="Gene3D" id="2.60.120.200">
    <property type="match status" value="1"/>
</dbReference>
<dbReference type="InterPro" id="IPR013320">
    <property type="entry name" value="ConA-like_dom_sf"/>
</dbReference>
<keyword evidence="2" id="KW-0472">Membrane</keyword>
<dbReference type="EMBL" id="MK250085">
    <property type="protein sequence ID" value="QDY51687.1"/>
    <property type="molecule type" value="Genomic_DNA"/>
</dbReference>
<name>A0A5B8IFG2_9VIRU</name>
<keyword evidence="2" id="KW-0812">Transmembrane</keyword>